<evidence type="ECO:0000313" key="8">
    <source>
        <dbReference type="EMBL" id="KAJ8994120.1"/>
    </source>
</evidence>
<keyword evidence="5 6" id="KW-0472">Membrane</keyword>
<accession>A0AAN6F1X7</accession>
<evidence type="ECO:0000313" key="9">
    <source>
        <dbReference type="Proteomes" id="UP001161757"/>
    </source>
</evidence>
<comment type="similarity">
    <text evidence="2">Belongs to the major facilitator superfamily.</text>
</comment>
<dbReference type="GO" id="GO:0005886">
    <property type="term" value="C:plasma membrane"/>
    <property type="evidence" value="ECO:0007669"/>
    <property type="project" value="UniProtKB-SubCell"/>
</dbReference>
<dbReference type="Proteomes" id="UP001161757">
    <property type="component" value="Unassembled WGS sequence"/>
</dbReference>
<feature type="transmembrane region" description="Helical" evidence="6">
    <location>
        <begin position="366"/>
        <end position="385"/>
    </location>
</feature>
<dbReference type="InterPro" id="IPR036259">
    <property type="entry name" value="MFS_trans_sf"/>
</dbReference>
<reference evidence="8" key="1">
    <citation type="submission" date="2023-01" db="EMBL/GenBank/DDBJ databases">
        <title>Exophiala dermititidis isolated from Cystic Fibrosis Patient.</title>
        <authorList>
            <person name="Kurbessoian T."/>
            <person name="Crocker A."/>
            <person name="Murante D."/>
            <person name="Hogan D.A."/>
            <person name="Stajich J.E."/>
        </authorList>
    </citation>
    <scope>NUCLEOTIDE SEQUENCE</scope>
    <source>
        <strain evidence="8">Ex8</strain>
    </source>
</reference>
<evidence type="ECO:0000256" key="2">
    <source>
        <dbReference type="ARBA" id="ARBA00008335"/>
    </source>
</evidence>
<evidence type="ECO:0000256" key="1">
    <source>
        <dbReference type="ARBA" id="ARBA00004651"/>
    </source>
</evidence>
<evidence type="ECO:0000256" key="6">
    <source>
        <dbReference type="SAM" id="Phobius"/>
    </source>
</evidence>
<dbReference type="Gene3D" id="1.20.1250.20">
    <property type="entry name" value="MFS general substrate transporter like domains"/>
    <property type="match status" value="1"/>
</dbReference>
<evidence type="ECO:0000256" key="5">
    <source>
        <dbReference type="ARBA" id="ARBA00023136"/>
    </source>
</evidence>
<feature type="transmembrane region" description="Helical" evidence="6">
    <location>
        <begin position="286"/>
        <end position="306"/>
    </location>
</feature>
<keyword evidence="3 6" id="KW-0812">Transmembrane</keyword>
<dbReference type="FunFam" id="1.20.1250.20:FF:000082">
    <property type="entry name" value="MFS multidrug transporter, putative"/>
    <property type="match status" value="1"/>
</dbReference>
<feature type="domain" description="Major facilitator superfamily (MFS) profile" evidence="7">
    <location>
        <begin position="53"/>
        <end position="487"/>
    </location>
</feature>
<evidence type="ECO:0000256" key="3">
    <source>
        <dbReference type="ARBA" id="ARBA00022692"/>
    </source>
</evidence>
<dbReference type="InterPro" id="IPR011701">
    <property type="entry name" value="MFS"/>
</dbReference>
<feature type="transmembrane region" description="Helical" evidence="6">
    <location>
        <begin position="213"/>
        <end position="231"/>
    </location>
</feature>
<feature type="transmembrane region" description="Helical" evidence="6">
    <location>
        <begin position="92"/>
        <end position="114"/>
    </location>
</feature>
<proteinExistence type="inferred from homology"/>
<dbReference type="EMBL" id="JAJGCB010000003">
    <property type="protein sequence ID" value="KAJ8994120.1"/>
    <property type="molecule type" value="Genomic_DNA"/>
</dbReference>
<feature type="transmembrane region" description="Helical" evidence="6">
    <location>
        <begin position="326"/>
        <end position="345"/>
    </location>
</feature>
<protein>
    <recommendedName>
        <fullName evidence="7">Major facilitator superfamily (MFS) profile domain-containing protein</fullName>
    </recommendedName>
</protein>
<keyword evidence="4 6" id="KW-1133">Transmembrane helix</keyword>
<feature type="transmembrane region" description="Helical" evidence="6">
    <location>
        <begin position="51"/>
        <end position="72"/>
    </location>
</feature>
<feature type="transmembrane region" description="Helical" evidence="6">
    <location>
        <begin position="151"/>
        <end position="172"/>
    </location>
</feature>
<name>A0AAN6F1X7_EXODE</name>
<comment type="subcellular location">
    <subcellularLocation>
        <location evidence="1">Cell membrane</location>
        <topology evidence="1">Multi-pass membrane protein</topology>
    </subcellularLocation>
</comment>
<feature type="transmembrane region" description="Helical" evidence="6">
    <location>
        <begin position="184"/>
        <end position="207"/>
    </location>
</feature>
<dbReference type="PANTHER" id="PTHR23502:SF52">
    <property type="entry name" value="MULTIDRUG TRANSPORTER, PUTATIVE (AFU_ORTHOLOGUE AFUA_2G17730)-RELATED"/>
    <property type="match status" value="1"/>
</dbReference>
<feature type="transmembrane region" description="Helical" evidence="6">
    <location>
        <begin position="121"/>
        <end position="139"/>
    </location>
</feature>
<feature type="transmembrane region" description="Helical" evidence="6">
    <location>
        <begin position="426"/>
        <end position="445"/>
    </location>
</feature>
<dbReference type="AlphaFoldDB" id="A0AAN6F1X7"/>
<dbReference type="GO" id="GO:0022857">
    <property type="term" value="F:transmembrane transporter activity"/>
    <property type="evidence" value="ECO:0007669"/>
    <property type="project" value="InterPro"/>
</dbReference>
<dbReference type="InterPro" id="IPR020846">
    <property type="entry name" value="MFS_dom"/>
</dbReference>
<dbReference type="PANTHER" id="PTHR23502">
    <property type="entry name" value="MAJOR FACILITATOR SUPERFAMILY"/>
    <property type="match status" value="1"/>
</dbReference>
<dbReference type="SUPFAM" id="SSF103473">
    <property type="entry name" value="MFS general substrate transporter"/>
    <property type="match status" value="1"/>
</dbReference>
<dbReference type="Pfam" id="PF07690">
    <property type="entry name" value="MFS_1"/>
    <property type="match status" value="1"/>
</dbReference>
<gene>
    <name evidence="8" type="ORF">HRR80_002615</name>
</gene>
<dbReference type="PROSITE" id="PS50850">
    <property type="entry name" value="MFS"/>
    <property type="match status" value="1"/>
</dbReference>
<feature type="transmembrane region" description="Helical" evidence="6">
    <location>
        <begin position="391"/>
        <end position="414"/>
    </location>
</feature>
<sequence>MALQAQKDVDLPAFREPGIYEAGGSSDLSSHDIPLVPLSSDPDHWSRKKRWIGTMVAVWATYTTIMNGTIITVAHKHISDEFHVDEVRFPNFYWVVTSWALGGAIFPLIGLPLIEDFGVRPGFLSTYVVFLCFIIPQALAKNFATLIVSRFFAGGCSLILANTSISVITNIWKNDDERKFPVNLFIAAFLAGSSSGPIIGAVILQYLSWRWIGYLQLIWFGAMFPLFYFMIPETVPAVIQRKTNKASSPTSEKAPVAEEDHRSWRSILLKVTEAVRRPMYMLFTEPVLLAFTIWASFMIGTVYMFTQSVGQVFSALYGWTTYQIGYVQSAVVIGEIIGCLSISAYTKFISARNGGASQQPIPETKLYLSVFGSFVGVTGGMFIYAWTSYAWIPWIAPTIGLAMVGYGANLVIAAISDYIMDVYSKYAGSAMAAIVFGENLFAALLPLSTYTMYGNLGFQWASTLLAFIALVVSFAPVCLLKWGPTLRAKSPFMRSSIKEPVSLEHV</sequence>
<comment type="caution">
    <text evidence="8">The sequence shown here is derived from an EMBL/GenBank/DDBJ whole genome shotgun (WGS) entry which is preliminary data.</text>
</comment>
<organism evidence="8 9">
    <name type="scientific">Exophiala dermatitidis</name>
    <name type="common">Black yeast-like fungus</name>
    <name type="synonym">Wangiella dermatitidis</name>
    <dbReference type="NCBI Taxonomy" id="5970"/>
    <lineage>
        <taxon>Eukaryota</taxon>
        <taxon>Fungi</taxon>
        <taxon>Dikarya</taxon>
        <taxon>Ascomycota</taxon>
        <taxon>Pezizomycotina</taxon>
        <taxon>Eurotiomycetes</taxon>
        <taxon>Chaetothyriomycetidae</taxon>
        <taxon>Chaetothyriales</taxon>
        <taxon>Herpotrichiellaceae</taxon>
        <taxon>Exophiala</taxon>
    </lineage>
</organism>
<evidence type="ECO:0000256" key="4">
    <source>
        <dbReference type="ARBA" id="ARBA00022989"/>
    </source>
</evidence>
<feature type="transmembrane region" description="Helical" evidence="6">
    <location>
        <begin position="457"/>
        <end position="480"/>
    </location>
</feature>
<evidence type="ECO:0000259" key="7">
    <source>
        <dbReference type="PROSITE" id="PS50850"/>
    </source>
</evidence>